<dbReference type="SUPFAM" id="SSF55874">
    <property type="entry name" value="ATPase domain of HSP90 chaperone/DNA topoisomerase II/histidine kinase"/>
    <property type="match status" value="1"/>
</dbReference>
<dbReference type="Pfam" id="PF14501">
    <property type="entry name" value="HATPase_c_5"/>
    <property type="match status" value="1"/>
</dbReference>
<evidence type="ECO:0000256" key="1">
    <source>
        <dbReference type="SAM" id="Phobius"/>
    </source>
</evidence>
<dbReference type="EMBL" id="QSJW01000012">
    <property type="protein sequence ID" value="RHE10142.1"/>
    <property type="molecule type" value="Genomic_DNA"/>
</dbReference>
<feature type="transmembrane region" description="Helical" evidence="1">
    <location>
        <begin position="36"/>
        <end position="53"/>
    </location>
</feature>
<name>A0A367G049_9FIRM</name>
<evidence type="ECO:0000313" key="7">
    <source>
        <dbReference type="Proteomes" id="UP000283745"/>
    </source>
</evidence>
<evidence type="ECO:0000313" key="3">
    <source>
        <dbReference type="EMBL" id="RCH43374.1"/>
    </source>
</evidence>
<dbReference type="Gene3D" id="3.30.565.10">
    <property type="entry name" value="Histidine kinase-like ATPase, C-terminal domain"/>
    <property type="match status" value="1"/>
</dbReference>
<dbReference type="PANTHER" id="PTHR40448:SF1">
    <property type="entry name" value="TWO-COMPONENT SENSOR HISTIDINE KINASE"/>
    <property type="match status" value="1"/>
</dbReference>
<dbReference type="EMBL" id="PSQG01000014">
    <property type="protein sequence ID" value="RCH43374.1"/>
    <property type="molecule type" value="Genomic_DNA"/>
</dbReference>
<keyword evidence="3" id="KW-0547">Nucleotide-binding</keyword>
<keyword evidence="3" id="KW-0067">ATP-binding</keyword>
<dbReference type="PANTHER" id="PTHR40448">
    <property type="entry name" value="TWO-COMPONENT SENSOR HISTIDINE KINASE"/>
    <property type="match status" value="1"/>
</dbReference>
<keyword evidence="1" id="KW-0472">Membrane</keyword>
<sequence length="445" mass="51522">MYAQSIIKNLFSIINIFLITYLLIDRKNNQEYRKKNWYSYVLCIGSIFLVRVMENGVSIHIVYNYITIVIIVMFIGHFLFQRNMKYCILIGSIFLSISLLGQLLSSIFLYPYSGNRVLAELPGIYQVVMMVIAESVIIAGCLTLKKIIERIPPHLSSINVMTIFIPLLLNIIVMAVCTDNLYNDKKVIIGNIWSVITISIVPIVMFLGTVCNIVILENYLNVKKIENEKKLQISEMSLQYDYYMKQSKDMENIRRLSHDIKNHLEALKENIEPEQKIEYINGIERKLNKYQSYYKSGNTFIDNLLHTKRLEAIEKGIEFKVFADFTEFRQIRNEDLCVIISNTIDNALRECRLMKEENPMVECLVQLKAKKVKGFLSILCENSLRDSQVRYLRENATLETSKEDKKNHGFGVKNIKSVVKDYGGEVSFSVLDDMFSVSVIIPIEI</sequence>
<feature type="transmembrane region" description="Helical" evidence="1">
    <location>
        <begin position="156"/>
        <end position="176"/>
    </location>
</feature>
<reference evidence="7 8" key="2">
    <citation type="submission" date="2018-08" db="EMBL/GenBank/DDBJ databases">
        <title>A genome reference for cultivated species of the human gut microbiota.</title>
        <authorList>
            <person name="Zou Y."/>
            <person name="Xue W."/>
            <person name="Luo G."/>
        </authorList>
    </citation>
    <scope>NUCLEOTIDE SEQUENCE [LARGE SCALE GENOMIC DNA]</scope>
    <source>
        <strain evidence="5 7">AM28-23</strain>
        <strain evidence="4 8">AM29-25AC</strain>
    </source>
</reference>
<dbReference type="InterPro" id="IPR036890">
    <property type="entry name" value="HATPase_C_sf"/>
</dbReference>
<organism evidence="3 6">
    <name type="scientific">Blautia obeum</name>
    <dbReference type="NCBI Taxonomy" id="40520"/>
    <lineage>
        <taxon>Bacteria</taxon>
        <taxon>Bacillati</taxon>
        <taxon>Bacillota</taxon>
        <taxon>Clostridia</taxon>
        <taxon>Lachnospirales</taxon>
        <taxon>Lachnospiraceae</taxon>
        <taxon>Blautia</taxon>
    </lineage>
</organism>
<evidence type="ECO:0000313" key="6">
    <source>
        <dbReference type="Proteomes" id="UP000253208"/>
    </source>
</evidence>
<dbReference type="RefSeq" id="WP_114002298.1">
    <property type="nucleotide sequence ID" value="NZ_CABJFK010000004.1"/>
</dbReference>
<gene>
    <name evidence="3" type="ORF">C4886_10570</name>
    <name evidence="5" type="ORF">DW740_05820</name>
    <name evidence="4" type="ORF">DW767_15925</name>
</gene>
<feature type="transmembrane region" description="Helical" evidence="1">
    <location>
        <begin position="59"/>
        <end position="80"/>
    </location>
</feature>
<keyword evidence="1" id="KW-0812">Transmembrane</keyword>
<evidence type="ECO:0000313" key="4">
    <source>
        <dbReference type="EMBL" id="RHE10142.1"/>
    </source>
</evidence>
<feature type="transmembrane region" description="Helical" evidence="1">
    <location>
        <begin position="6"/>
        <end position="24"/>
    </location>
</feature>
<protein>
    <submittedName>
        <fullName evidence="3">ATP-binding protein</fullName>
    </submittedName>
    <submittedName>
        <fullName evidence="4">GHKL domain-containing protein</fullName>
    </submittedName>
</protein>
<dbReference type="GO" id="GO:0042802">
    <property type="term" value="F:identical protein binding"/>
    <property type="evidence" value="ECO:0007669"/>
    <property type="project" value="TreeGrafter"/>
</dbReference>
<dbReference type="Proteomes" id="UP000253208">
    <property type="component" value="Unassembled WGS sequence"/>
</dbReference>
<keyword evidence="1" id="KW-1133">Transmembrane helix</keyword>
<evidence type="ECO:0000313" key="8">
    <source>
        <dbReference type="Proteomes" id="UP000284644"/>
    </source>
</evidence>
<proteinExistence type="predicted"/>
<dbReference type="GeneID" id="97505758"/>
<feature type="transmembrane region" description="Helical" evidence="1">
    <location>
        <begin position="188"/>
        <end position="215"/>
    </location>
</feature>
<dbReference type="Proteomes" id="UP000283745">
    <property type="component" value="Unassembled WGS sequence"/>
</dbReference>
<comment type="caution">
    <text evidence="3">The sequence shown here is derived from an EMBL/GenBank/DDBJ whole genome shotgun (WGS) entry which is preliminary data.</text>
</comment>
<feature type="domain" description="Sensor histidine kinase NatK-like C-terminal" evidence="2">
    <location>
        <begin position="335"/>
        <end position="442"/>
    </location>
</feature>
<dbReference type="GO" id="GO:0005524">
    <property type="term" value="F:ATP binding"/>
    <property type="evidence" value="ECO:0007669"/>
    <property type="project" value="UniProtKB-KW"/>
</dbReference>
<dbReference type="AlphaFoldDB" id="A0A367G049"/>
<evidence type="ECO:0000259" key="2">
    <source>
        <dbReference type="Pfam" id="PF14501"/>
    </source>
</evidence>
<accession>A0A367G049</accession>
<evidence type="ECO:0000313" key="5">
    <source>
        <dbReference type="EMBL" id="RHE40411.1"/>
    </source>
</evidence>
<reference evidence="3 6" key="1">
    <citation type="submission" date="2018-02" db="EMBL/GenBank/DDBJ databases">
        <title>Complete genome sequencing of Faecalibacterium prausnitzii strains isolated from the human gut.</title>
        <authorList>
            <person name="Fitzgerald B.C."/>
            <person name="Shkoporov A.N."/>
            <person name="Ross P.R."/>
            <person name="Hill C."/>
        </authorList>
    </citation>
    <scope>NUCLEOTIDE SEQUENCE [LARGE SCALE GENOMIC DNA]</scope>
    <source>
        <strain evidence="3 6">APC942/31-1</strain>
    </source>
</reference>
<feature type="transmembrane region" description="Helical" evidence="1">
    <location>
        <begin position="124"/>
        <end position="144"/>
    </location>
</feature>
<dbReference type="EMBL" id="QSKF01000004">
    <property type="protein sequence ID" value="RHE40411.1"/>
    <property type="molecule type" value="Genomic_DNA"/>
</dbReference>
<dbReference type="Proteomes" id="UP000284644">
    <property type="component" value="Unassembled WGS sequence"/>
</dbReference>
<dbReference type="InterPro" id="IPR032834">
    <property type="entry name" value="NatK-like_C"/>
</dbReference>
<feature type="transmembrane region" description="Helical" evidence="1">
    <location>
        <begin position="87"/>
        <end position="112"/>
    </location>
</feature>